<keyword evidence="3" id="KW-0347">Helicase</keyword>
<feature type="domain" description="UvrD-like helicase ATP-binding" evidence="5">
    <location>
        <begin position="7"/>
        <end position="34"/>
    </location>
</feature>
<organism evidence="6 7">
    <name type="scientific">Candidatus Roizmanbacteria bacterium GW2011_GWA2_37_7</name>
    <dbReference type="NCBI Taxonomy" id="1618481"/>
    <lineage>
        <taxon>Bacteria</taxon>
        <taxon>Candidatus Roizmaniibacteriota</taxon>
    </lineage>
</organism>
<reference evidence="6 7" key="1">
    <citation type="journal article" date="2015" name="Nature">
        <title>rRNA introns, odd ribosomes, and small enigmatic genomes across a large radiation of phyla.</title>
        <authorList>
            <person name="Brown C.T."/>
            <person name="Hug L.A."/>
            <person name="Thomas B.C."/>
            <person name="Sharon I."/>
            <person name="Castelle C.J."/>
            <person name="Singh A."/>
            <person name="Wilkins M.J."/>
            <person name="Williams K.H."/>
            <person name="Banfield J.F."/>
        </authorList>
    </citation>
    <scope>NUCLEOTIDE SEQUENCE [LARGE SCALE GENOMIC DNA]</scope>
</reference>
<dbReference type="GO" id="GO:0016787">
    <property type="term" value="F:hydrolase activity"/>
    <property type="evidence" value="ECO:0007669"/>
    <property type="project" value="UniProtKB-KW"/>
</dbReference>
<dbReference type="SUPFAM" id="SSF52540">
    <property type="entry name" value="P-loop containing nucleoside triphosphate hydrolases"/>
    <property type="match status" value="1"/>
</dbReference>
<dbReference type="Proteomes" id="UP000034471">
    <property type="component" value="Unassembled WGS sequence"/>
</dbReference>
<dbReference type="EMBL" id="LBTJ01000001">
    <property type="protein sequence ID" value="KKQ38929.1"/>
    <property type="molecule type" value="Genomic_DNA"/>
</dbReference>
<evidence type="ECO:0000313" key="7">
    <source>
        <dbReference type="Proteomes" id="UP000034471"/>
    </source>
</evidence>
<evidence type="ECO:0000313" key="6">
    <source>
        <dbReference type="EMBL" id="KKQ38929.1"/>
    </source>
</evidence>
<keyword evidence="2" id="KW-0378">Hydrolase</keyword>
<dbReference type="Gene3D" id="3.40.50.300">
    <property type="entry name" value="P-loop containing nucleotide triphosphate hydrolases"/>
    <property type="match status" value="1"/>
</dbReference>
<comment type="caution">
    <text evidence="6">The sequence shown here is derived from an EMBL/GenBank/DDBJ whole genome shotgun (WGS) entry which is preliminary data.</text>
</comment>
<name>A0A0G0JPS9_9BACT</name>
<accession>A0A0G0JPS9</accession>
<dbReference type="GO" id="GO:0004386">
    <property type="term" value="F:helicase activity"/>
    <property type="evidence" value="ECO:0007669"/>
    <property type="project" value="UniProtKB-KW"/>
</dbReference>
<dbReference type="GO" id="GO:0005524">
    <property type="term" value="F:ATP binding"/>
    <property type="evidence" value="ECO:0007669"/>
    <property type="project" value="UniProtKB-KW"/>
</dbReference>
<proteinExistence type="predicted"/>
<dbReference type="InterPro" id="IPR014016">
    <property type="entry name" value="UvrD-like_ATP-bd"/>
</dbReference>
<evidence type="ECO:0000256" key="4">
    <source>
        <dbReference type="ARBA" id="ARBA00022840"/>
    </source>
</evidence>
<protein>
    <recommendedName>
        <fullName evidence="5">UvrD-like helicase ATP-binding domain-containing protein</fullName>
    </recommendedName>
</protein>
<dbReference type="STRING" id="1618481.US54_C0001G0054"/>
<keyword evidence="4" id="KW-0067">ATP-binding</keyword>
<evidence type="ECO:0000256" key="2">
    <source>
        <dbReference type="ARBA" id="ARBA00022801"/>
    </source>
</evidence>
<gene>
    <name evidence="6" type="ORF">US54_C0001G0054</name>
</gene>
<evidence type="ECO:0000259" key="5">
    <source>
        <dbReference type="Pfam" id="PF00580"/>
    </source>
</evidence>
<keyword evidence="1" id="KW-0547">Nucleotide-binding</keyword>
<dbReference type="InterPro" id="IPR027417">
    <property type="entry name" value="P-loop_NTPase"/>
</dbReference>
<dbReference type="AlphaFoldDB" id="A0A0G0JPS9"/>
<sequence>MDIYFPLNTKQREAVKADGSIIINAGPGTGKTKIG</sequence>
<evidence type="ECO:0000256" key="3">
    <source>
        <dbReference type="ARBA" id="ARBA00022806"/>
    </source>
</evidence>
<dbReference type="Pfam" id="PF00580">
    <property type="entry name" value="UvrD-helicase"/>
    <property type="match status" value="1"/>
</dbReference>
<evidence type="ECO:0000256" key="1">
    <source>
        <dbReference type="ARBA" id="ARBA00022741"/>
    </source>
</evidence>